<dbReference type="InterPro" id="IPR029069">
    <property type="entry name" value="HotDog_dom_sf"/>
</dbReference>
<dbReference type="SUPFAM" id="SSF54637">
    <property type="entry name" value="Thioesterase/thiol ester dehydrase-isomerase"/>
    <property type="match status" value="1"/>
</dbReference>
<evidence type="ECO:0000313" key="1">
    <source>
        <dbReference type="EMBL" id="AUN97444.1"/>
    </source>
</evidence>
<dbReference type="Gene3D" id="3.10.129.10">
    <property type="entry name" value="Hotdog Thioesterase"/>
    <property type="match status" value="1"/>
</dbReference>
<dbReference type="InterPro" id="IPR012660">
    <property type="entry name" value="YiiD_C"/>
</dbReference>
<dbReference type="KEGG" id="bsto:C0V70_04835"/>
<dbReference type="RefSeq" id="WP_102242739.1">
    <property type="nucleotide sequence ID" value="NZ_CP025704.1"/>
</dbReference>
<evidence type="ECO:0000313" key="2">
    <source>
        <dbReference type="Proteomes" id="UP000235584"/>
    </source>
</evidence>
<sequence length="151" mass="16808">MQTADIQSMIEVEIPIVKQMGVIFDEFKTDSCIASVPLAPNHNHKGTVFGGSLYSVCTSACYGLMYSLQTAHQLEGFDLVIGEGKIRYLKPVDRDFKVKAEIIPAEWSEFKKKIGTNGFGKIQLKAKVFMDNDSTPLCDYSAVFVLMKKTN</sequence>
<dbReference type="AlphaFoldDB" id="A0A2K9NRR0"/>
<proteinExistence type="predicted"/>
<name>A0A2K9NRR0_BACTC</name>
<reference evidence="1 2" key="1">
    <citation type="submission" date="2018-01" db="EMBL/GenBank/DDBJ databases">
        <title>Complete genome sequence of Bacteriovorax stolpii DSM12778.</title>
        <authorList>
            <person name="Tang B."/>
            <person name="Chang J."/>
        </authorList>
    </citation>
    <scope>NUCLEOTIDE SEQUENCE [LARGE SCALE GENOMIC DNA]</scope>
    <source>
        <strain evidence="1 2">DSM 12778</strain>
    </source>
</reference>
<protein>
    <submittedName>
        <fullName evidence="1">Uncharacterized protein</fullName>
    </submittedName>
</protein>
<dbReference type="Proteomes" id="UP000235584">
    <property type="component" value="Chromosome"/>
</dbReference>
<dbReference type="Pfam" id="PF09500">
    <property type="entry name" value="YiiD_C"/>
    <property type="match status" value="1"/>
</dbReference>
<accession>A0A2K9NRR0</accession>
<dbReference type="EMBL" id="CP025704">
    <property type="protein sequence ID" value="AUN97444.1"/>
    <property type="molecule type" value="Genomic_DNA"/>
</dbReference>
<keyword evidence="2" id="KW-1185">Reference proteome</keyword>
<organism evidence="1 2">
    <name type="scientific">Bacteriovorax stolpii</name>
    <name type="common">Bdellovibrio stolpii</name>
    <dbReference type="NCBI Taxonomy" id="960"/>
    <lineage>
        <taxon>Bacteria</taxon>
        <taxon>Pseudomonadati</taxon>
        <taxon>Bdellovibrionota</taxon>
        <taxon>Bacteriovoracia</taxon>
        <taxon>Bacteriovoracales</taxon>
        <taxon>Bacteriovoracaceae</taxon>
        <taxon>Bacteriovorax</taxon>
    </lineage>
</organism>
<dbReference type="CDD" id="cd03440">
    <property type="entry name" value="hot_dog"/>
    <property type="match status" value="1"/>
</dbReference>
<gene>
    <name evidence="1" type="ORF">C0V70_04835</name>
</gene>